<comment type="caution">
    <text evidence="2">The sequence shown here is derived from an EMBL/GenBank/DDBJ whole genome shotgun (WGS) entry which is preliminary data.</text>
</comment>
<dbReference type="Proteomes" id="UP000317624">
    <property type="component" value="Unassembled WGS sequence"/>
</dbReference>
<feature type="region of interest" description="Disordered" evidence="1">
    <location>
        <begin position="64"/>
        <end position="105"/>
    </location>
</feature>
<feature type="compositionally biased region" description="Acidic residues" evidence="1">
    <location>
        <begin position="90"/>
        <end position="101"/>
    </location>
</feature>
<evidence type="ECO:0000256" key="1">
    <source>
        <dbReference type="SAM" id="MobiDB-lite"/>
    </source>
</evidence>
<dbReference type="RefSeq" id="WP_144846047.1">
    <property type="nucleotide sequence ID" value="NZ_VMRJ01000002.1"/>
</dbReference>
<accession>A0A558BXR0</accession>
<evidence type="ECO:0000313" key="2">
    <source>
        <dbReference type="EMBL" id="TVT41298.1"/>
    </source>
</evidence>
<dbReference type="OrthoDB" id="893350at2"/>
<protein>
    <submittedName>
        <fullName evidence="2">Uncharacterized protein</fullName>
    </submittedName>
</protein>
<dbReference type="AlphaFoldDB" id="A0A558BXR0"/>
<gene>
    <name evidence="2" type="ORF">FNT36_07530</name>
</gene>
<feature type="compositionally biased region" description="Acidic residues" evidence="1">
    <location>
        <begin position="137"/>
        <end position="150"/>
    </location>
</feature>
<evidence type="ECO:0000313" key="3">
    <source>
        <dbReference type="Proteomes" id="UP000317624"/>
    </source>
</evidence>
<sequence length="355" mass="38839">MAEPNNPLFEDEKEFLERKKLEYERALRGDVEEIKEQTIHAGKVALVGAGIAGGVWLLVKAFSGSKAKKKHKKHKRDSSFEDYAGFDGYEGYDDDDHDQELDSLATAYHSPEYAYDHANRYAEEDGFYQEGSRADYFQDEDEDSEADDNGLSDYPDFPAHSSPQHGADAYSEDLTDTDTTYGSHADTGMYNSDSGVYHTDEDHGDYDQEDTEPAHSFASANSYQARPYDDSRRLPESNSFAEPGDEEKPAQPTVDKAAEPKKPWLIPAVMAFAQSETGKVLVAQAAAMALAFVSSKVKDILPRNEDKAGKNADLAHSSALAGASPAVWPATTAAQDASAAAHHDANTNTPREPLA</sequence>
<feature type="compositionally biased region" description="Acidic residues" evidence="1">
    <location>
        <begin position="202"/>
        <end position="211"/>
    </location>
</feature>
<feature type="region of interest" description="Disordered" evidence="1">
    <location>
        <begin position="120"/>
        <end position="261"/>
    </location>
</feature>
<reference evidence="2 3" key="1">
    <citation type="submission" date="2019-07" db="EMBL/GenBank/DDBJ databases">
        <title>Hymenobacter sp. straun FUR1 Genome sequencing and assembly.</title>
        <authorList>
            <person name="Chhetri G."/>
        </authorList>
    </citation>
    <scope>NUCLEOTIDE SEQUENCE [LARGE SCALE GENOMIC DNA]</scope>
    <source>
        <strain evidence="2 3">Fur1</strain>
    </source>
</reference>
<name>A0A558BXR0_9BACT</name>
<keyword evidence="3" id="KW-1185">Reference proteome</keyword>
<organism evidence="2 3">
    <name type="scientific">Hymenobacter setariae</name>
    <dbReference type="NCBI Taxonomy" id="2594794"/>
    <lineage>
        <taxon>Bacteria</taxon>
        <taxon>Pseudomonadati</taxon>
        <taxon>Bacteroidota</taxon>
        <taxon>Cytophagia</taxon>
        <taxon>Cytophagales</taxon>
        <taxon>Hymenobacteraceae</taxon>
        <taxon>Hymenobacter</taxon>
    </lineage>
</organism>
<feature type="compositionally biased region" description="Low complexity" evidence="1">
    <location>
        <begin position="331"/>
        <end position="340"/>
    </location>
</feature>
<feature type="region of interest" description="Disordered" evidence="1">
    <location>
        <begin position="331"/>
        <end position="355"/>
    </location>
</feature>
<dbReference type="EMBL" id="VMRJ01000002">
    <property type="protein sequence ID" value="TVT41298.1"/>
    <property type="molecule type" value="Genomic_DNA"/>
</dbReference>
<proteinExistence type="predicted"/>
<feature type="compositionally biased region" description="Basic residues" evidence="1">
    <location>
        <begin position="66"/>
        <end position="76"/>
    </location>
</feature>